<reference evidence="1 2" key="1">
    <citation type="submission" date="2019-09" db="EMBL/GenBank/DDBJ databases">
        <title>Hybrid Assembly of the complete Genome of the Deep-Sea Bacterium Moritella marina from long Nanopore and Illumina reads.</title>
        <authorList>
            <person name="Magin S."/>
            <person name="Georgoulis A."/>
            <person name="Papadimitriou K."/>
            <person name="Iliakis G."/>
            <person name="Vorgias C.E."/>
        </authorList>
    </citation>
    <scope>NUCLEOTIDE SEQUENCE [LARGE SCALE GENOMIC DNA]</scope>
    <source>
        <strain evidence="1 2">MP-1</strain>
        <plasmid evidence="1 2">unnamed1</plasmid>
    </source>
</reference>
<dbReference type="Proteomes" id="UP000327424">
    <property type="component" value="Plasmid unnamed1"/>
</dbReference>
<evidence type="ECO:0000313" key="2">
    <source>
        <dbReference type="Proteomes" id="UP000327424"/>
    </source>
</evidence>
<keyword evidence="1" id="KW-0614">Plasmid</keyword>
<organism evidence="1 2">
    <name type="scientific">Moritella marina ATCC 15381</name>
    <dbReference type="NCBI Taxonomy" id="1202962"/>
    <lineage>
        <taxon>Bacteria</taxon>
        <taxon>Pseudomonadati</taxon>
        <taxon>Pseudomonadota</taxon>
        <taxon>Gammaproteobacteria</taxon>
        <taxon>Alteromonadales</taxon>
        <taxon>Moritellaceae</taxon>
        <taxon>Moritella</taxon>
    </lineage>
</organism>
<proteinExistence type="predicted"/>
<dbReference type="AlphaFoldDB" id="A0A5J6WEN8"/>
<protein>
    <submittedName>
        <fullName evidence="1">Uncharacterized protein</fullName>
    </submittedName>
</protein>
<dbReference type="EMBL" id="CP044398">
    <property type="protein sequence ID" value="QFI36309.1"/>
    <property type="molecule type" value="Genomic_DNA"/>
</dbReference>
<evidence type="ECO:0000313" key="1">
    <source>
        <dbReference type="EMBL" id="QFI36309.1"/>
    </source>
</evidence>
<sequence>MTTTTPTTNTRLNAAATEAKPAGLGGKVNVNKGNGHRLWVWQSAGVAEQFVPMSRSVELCNDGQHQIH</sequence>
<dbReference type="OrthoDB" id="9945897at2"/>
<accession>A0A5J6WEN8</accession>
<keyword evidence="2" id="KW-1185">Reference proteome</keyword>
<dbReference type="KEGG" id="mmaa:FR932_00010"/>
<name>A0A5J6WEN8_MORMI</name>
<gene>
    <name evidence="1" type="ORF">FR932_00010</name>
</gene>
<geneLocation type="plasmid" evidence="1 2">
    <name>unnamed1</name>
</geneLocation>